<sequence>MVLTGESKAYSASIMEPFAAVQVLEEFLWFRQNVAVTYLESPGTIQLITVTSCVQSRADRSPIALSRSGGFDLATPVQSISAISPMDIWCQDRSDVDEWGKTFTKSPRSYELWQSIR</sequence>
<dbReference type="WBParaSite" id="NBR_0001374201-mRNA-1">
    <property type="protein sequence ID" value="NBR_0001374201-mRNA-1"/>
    <property type="gene ID" value="NBR_0001374201"/>
</dbReference>
<dbReference type="AlphaFoldDB" id="A0A0N4YBB6"/>
<evidence type="ECO:0000313" key="1">
    <source>
        <dbReference type="EMBL" id="VDL77332.1"/>
    </source>
</evidence>
<evidence type="ECO:0000313" key="3">
    <source>
        <dbReference type="WBParaSite" id="NBR_0001374201-mRNA-1"/>
    </source>
</evidence>
<organism evidence="3">
    <name type="scientific">Nippostrongylus brasiliensis</name>
    <name type="common">Rat hookworm</name>
    <dbReference type="NCBI Taxonomy" id="27835"/>
    <lineage>
        <taxon>Eukaryota</taxon>
        <taxon>Metazoa</taxon>
        <taxon>Ecdysozoa</taxon>
        <taxon>Nematoda</taxon>
        <taxon>Chromadorea</taxon>
        <taxon>Rhabditida</taxon>
        <taxon>Rhabditina</taxon>
        <taxon>Rhabditomorpha</taxon>
        <taxon>Strongyloidea</taxon>
        <taxon>Heligmosomidae</taxon>
        <taxon>Nippostrongylus</taxon>
    </lineage>
</organism>
<dbReference type="EMBL" id="UYSL01021131">
    <property type="protein sequence ID" value="VDL77332.1"/>
    <property type="molecule type" value="Genomic_DNA"/>
</dbReference>
<dbReference type="Proteomes" id="UP000271162">
    <property type="component" value="Unassembled WGS sequence"/>
</dbReference>
<keyword evidence="2" id="KW-1185">Reference proteome</keyword>
<evidence type="ECO:0000313" key="2">
    <source>
        <dbReference type="Proteomes" id="UP000271162"/>
    </source>
</evidence>
<proteinExistence type="predicted"/>
<gene>
    <name evidence="1" type="ORF">NBR_LOCUS13743</name>
</gene>
<reference evidence="1 2" key="2">
    <citation type="submission" date="2018-11" db="EMBL/GenBank/DDBJ databases">
        <authorList>
            <consortium name="Pathogen Informatics"/>
        </authorList>
    </citation>
    <scope>NUCLEOTIDE SEQUENCE [LARGE SCALE GENOMIC DNA]</scope>
</reference>
<accession>A0A0N4YBB6</accession>
<reference evidence="3" key="1">
    <citation type="submission" date="2017-02" db="UniProtKB">
        <authorList>
            <consortium name="WormBaseParasite"/>
        </authorList>
    </citation>
    <scope>IDENTIFICATION</scope>
</reference>
<name>A0A0N4YBB6_NIPBR</name>
<protein>
    <submittedName>
        <fullName evidence="1 3">Uncharacterized protein</fullName>
    </submittedName>
</protein>